<evidence type="ECO:0000313" key="3">
    <source>
        <dbReference type="Proteomes" id="UP000218418"/>
    </source>
</evidence>
<dbReference type="Proteomes" id="UP000218418">
    <property type="component" value="Chromosome"/>
</dbReference>
<dbReference type="GO" id="GO:0010027">
    <property type="term" value="P:thylakoid membrane organization"/>
    <property type="evidence" value="ECO:0007669"/>
    <property type="project" value="InterPro"/>
</dbReference>
<dbReference type="OrthoDB" id="531776at2"/>
<reference evidence="2 3" key="1">
    <citation type="submission" date="2017-06" db="EMBL/GenBank/DDBJ databases">
        <title>Genome sequencing of cyanobaciteial culture collection at National Institute for Environmental Studies (NIES).</title>
        <authorList>
            <person name="Hirose Y."/>
            <person name="Shimura Y."/>
            <person name="Fujisawa T."/>
            <person name="Nakamura Y."/>
            <person name="Kawachi M."/>
        </authorList>
    </citation>
    <scope>NUCLEOTIDE SEQUENCE [LARGE SCALE GENOMIC DNA]</scope>
    <source>
        <strain evidence="2 3">NIES-267</strain>
    </source>
</reference>
<dbReference type="PANTHER" id="PTHR35745">
    <property type="entry name" value="BNACNNG14650D PROTEIN"/>
    <property type="match status" value="1"/>
</dbReference>
<evidence type="ECO:0000256" key="1">
    <source>
        <dbReference type="SAM" id="MobiDB-lite"/>
    </source>
</evidence>
<organism evidence="2 3">
    <name type="scientific">Calothrix parasitica NIES-267</name>
    <dbReference type="NCBI Taxonomy" id="1973488"/>
    <lineage>
        <taxon>Bacteria</taxon>
        <taxon>Bacillati</taxon>
        <taxon>Cyanobacteriota</taxon>
        <taxon>Cyanophyceae</taxon>
        <taxon>Nostocales</taxon>
        <taxon>Calotrichaceae</taxon>
        <taxon>Calothrix</taxon>
    </lineage>
</organism>
<protein>
    <recommendedName>
        <fullName evidence="4">Thylakoid lumen protein</fullName>
    </recommendedName>
</protein>
<dbReference type="Pfam" id="PF20711">
    <property type="entry name" value="DUF6825"/>
    <property type="match status" value="1"/>
</dbReference>
<keyword evidence="3" id="KW-1185">Reference proteome</keyword>
<feature type="compositionally biased region" description="Polar residues" evidence="1">
    <location>
        <begin position="59"/>
        <end position="83"/>
    </location>
</feature>
<dbReference type="EMBL" id="AP018227">
    <property type="protein sequence ID" value="BAY80613.1"/>
    <property type="molecule type" value="Genomic_DNA"/>
</dbReference>
<accession>A0A1Z4LHA0</accession>
<sequence length="113" mass="12311">MSNPLVQAFFVGRAAAEVINERMESAFTDALSELGKLDAELKENMRSFTTEVMERAERSASSYGDGTGTSTVPATGTVETNSEPLDLQAMIDELRAEIAVLRTELQRHRTGSV</sequence>
<name>A0A1Z4LHA0_9CYAN</name>
<dbReference type="AlphaFoldDB" id="A0A1Z4LHA0"/>
<evidence type="ECO:0000313" key="2">
    <source>
        <dbReference type="EMBL" id="BAY80613.1"/>
    </source>
</evidence>
<dbReference type="PANTHER" id="PTHR35745:SF1">
    <property type="entry name" value="OS04G0513000 PROTEIN"/>
    <property type="match status" value="1"/>
</dbReference>
<gene>
    <name evidence="2" type="ORF">NIES267_00700</name>
</gene>
<evidence type="ECO:0008006" key="4">
    <source>
        <dbReference type="Google" id="ProtNLM"/>
    </source>
</evidence>
<dbReference type="InterPro" id="IPR040003">
    <property type="entry name" value="PG18-like"/>
</dbReference>
<feature type="region of interest" description="Disordered" evidence="1">
    <location>
        <begin position="53"/>
        <end position="83"/>
    </location>
</feature>
<proteinExistence type="predicted"/>